<feature type="chain" id="PRO_5042950768" description="Lipase domain-containing protein" evidence="5">
    <location>
        <begin position="20"/>
        <end position="722"/>
    </location>
</feature>
<keyword evidence="3" id="KW-0964">Secreted</keyword>
<evidence type="ECO:0000313" key="7">
    <source>
        <dbReference type="EMBL" id="KAK4887862.1"/>
    </source>
</evidence>
<proteinExistence type="inferred from homology"/>
<dbReference type="Pfam" id="PF00151">
    <property type="entry name" value="Lipase"/>
    <property type="match status" value="2"/>
</dbReference>
<dbReference type="GO" id="GO:0016298">
    <property type="term" value="F:lipase activity"/>
    <property type="evidence" value="ECO:0007669"/>
    <property type="project" value="InterPro"/>
</dbReference>
<dbReference type="GO" id="GO:0017171">
    <property type="term" value="F:serine hydrolase activity"/>
    <property type="evidence" value="ECO:0007669"/>
    <property type="project" value="TreeGrafter"/>
</dbReference>
<dbReference type="Gene3D" id="3.40.50.1820">
    <property type="entry name" value="alpha/beta hydrolase"/>
    <property type="match status" value="2"/>
</dbReference>
<dbReference type="AlphaFoldDB" id="A0AAN7PJB5"/>
<feature type="domain" description="Lipase" evidence="6">
    <location>
        <begin position="470"/>
        <end position="719"/>
    </location>
</feature>
<feature type="signal peptide" evidence="5">
    <location>
        <begin position="1"/>
        <end position="19"/>
    </location>
</feature>
<keyword evidence="8" id="KW-1185">Reference proteome</keyword>
<evidence type="ECO:0000256" key="3">
    <source>
        <dbReference type="ARBA" id="ARBA00022525"/>
    </source>
</evidence>
<comment type="similarity">
    <text evidence="2 4">Belongs to the AB hydrolase superfamily. Lipase family.</text>
</comment>
<evidence type="ECO:0000256" key="4">
    <source>
        <dbReference type="RuleBase" id="RU004262"/>
    </source>
</evidence>
<dbReference type="EMBL" id="JARPUR010000001">
    <property type="protein sequence ID" value="KAK4887862.1"/>
    <property type="molecule type" value="Genomic_DNA"/>
</dbReference>
<keyword evidence="5" id="KW-0732">Signal</keyword>
<name>A0AAN7PJB5_9COLE</name>
<dbReference type="GO" id="GO:0005615">
    <property type="term" value="C:extracellular space"/>
    <property type="evidence" value="ECO:0007669"/>
    <property type="project" value="TreeGrafter"/>
</dbReference>
<dbReference type="PANTHER" id="PTHR11610:SF173">
    <property type="entry name" value="LIPASE DOMAIN-CONTAINING PROTEIN-RELATED"/>
    <property type="match status" value="1"/>
</dbReference>
<organism evidence="7 8">
    <name type="scientific">Aquatica leii</name>
    <dbReference type="NCBI Taxonomy" id="1421715"/>
    <lineage>
        <taxon>Eukaryota</taxon>
        <taxon>Metazoa</taxon>
        <taxon>Ecdysozoa</taxon>
        <taxon>Arthropoda</taxon>
        <taxon>Hexapoda</taxon>
        <taxon>Insecta</taxon>
        <taxon>Pterygota</taxon>
        <taxon>Neoptera</taxon>
        <taxon>Endopterygota</taxon>
        <taxon>Coleoptera</taxon>
        <taxon>Polyphaga</taxon>
        <taxon>Elateriformia</taxon>
        <taxon>Elateroidea</taxon>
        <taxon>Lampyridae</taxon>
        <taxon>Luciolinae</taxon>
        <taxon>Aquatica</taxon>
    </lineage>
</organism>
<comment type="caution">
    <text evidence="7">The sequence shown here is derived from an EMBL/GenBank/DDBJ whole genome shotgun (WGS) entry which is preliminary data.</text>
</comment>
<evidence type="ECO:0000256" key="2">
    <source>
        <dbReference type="ARBA" id="ARBA00010701"/>
    </source>
</evidence>
<gene>
    <name evidence="7" type="ORF">RN001_004133</name>
</gene>
<feature type="domain" description="Lipase" evidence="6">
    <location>
        <begin position="82"/>
        <end position="287"/>
    </location>
</feature>
<dbReference type="InterPro" id="IPR029058">
    <property type="entry name" value="AB_hydrolase_fold"/>
</dbReference>
<evidence type="ECO:0000259" key="6">
    <source>
        <dbReference type="Pfam" id="PF00151"/>
    </source>
</evidence>
<evidence type="ECO:0000256" key="1">
    <source>
        <dbReference type="ARBA" id="ARBA00004613"/>
    </source>
</evidence>
<reference evidence="8" key="1">
    <citation type="submission" date="2023-01" db="EMBL/GenBank/DDBJ databases">
        <title>Key to firefly adult light organ development and bioluminescence: homeobox transcription factors regulate luciferase expression and transportation to peroxisome.</title>
        <authorList>
            <person name="Fu X."/>
        </authorList>
    </citation>
    <scope>NUCLEOTIDE SEQUENCE [LARGE SCALE GENOMIC DNA]</scope>
</reference>
<evidence type="ECO:0000313" key="8">
    <source>
        <dbReference type="Proteomes" id="UP001353858"/>
    </source>
</evidence>
<dbReference type="PANTHER" id="PTHR11610">
    <property type="entry name" value="LIPASE"/>
    <property type="match status" value="1"/>
</dbReference>
<dbReference type="InterPro" id="IPR013818">
    <property type="entry name" value="Lipase"/>
</dbReference>
<comment type="subcellular location">
    <subcellularLocation>
        <location evidence="1">Secreted</location>
    </subcellularLocation>
</comment>
<protein>
    <recommendedName>
        <fullName evidence="6">Lipase domain-containing protein</fullName>
    </recommendedName>
</protein>
<dbReference type="PRINTS" id="PR00821">
    <property type="entry name" value="TAGLIPASE"/>
</dbReference>
<dbReference type="InterPro" id="IPR000734">
    <property type="entry name" value="TAG_lipase"/>
</dbReference>
<accession>A0AAN7PJB5</accession>
<evidence type="ECO:0000256" key="5">
    <source>
        <dbReference type="SAM" id="SignalP"/>
    </source>
</evidence>
<dbReference type="SUPFAM" id="SSF53474">
    <property type="entry name" value="alpha/beta-Hydrolases"/>
    <property type="match status" value="2"/>
</dbReference>
<dbReference type="GO" id="GO:0016042">
    <property type="term" value="P:lipid catabolic process"/>
    <property type="evidence" value="ECO:0007669"/>
    <property type="project" value="TreeGrafter"/>
</dbReference>
<dbReference type="Proteomes" id="UP001353858">
    <property type="component" value="Unassembled WGS sequence"/>
</dbReference>
<sequence>MYSLFGILVFSAFIRFGQTDLCQYNFSVSDLNRSAIVELISFINGYGPGPYKPINEYNVNFWLYTRNSPLGNRLDSYAPVMSLKKTIMLIPGWSCNITNDLMPELKDAYLTRYDANIIIVDWAYYAAKTYGEAFRYIPSIGNVTANFLIKLYRSIGISIDSIHIVGHSMGAQIAGYIGQSLINRYNQTLYRITGLDPAGPIYSTRSFTDRLDESDAVFVDVIHTNAGFLGYSDRCGDVDFYPNCGTFQNGCNFNPNNPSLVNFIIKKIGCDHLRSVDYMIESINHKTFKSKKRLGGNQVFCYGNDSDISYMGEDSILMYNKNSYMLYTYPNKPYGLILGACYWYLDKEIKTEYIQLLKLDEIYKLRRLFTQRTLHAQRLSQDSNQEDSDTSKDGEYKVLSETETWEPEEDNHFKNKSDFKENITERKFVSGYAPDPYKAIDEVNINFWLYTRGSVSKTLLHLYKPVISLKKTILLVHGWSCNFYSDLMPELKDAYLERYDANVIIVDWSYYSAKTYGEAFTFIPSIGEAIAKFLMALNTLGISINSIHLVGLSMGAQISAFTGQSLLNKYSKILKRITGLDPAGPIYTNKPSHERLDESDASFVDIIHTNAGILGYPNRCGDVDFYPNCGTFQNGCNFSFTNATLVDFILSKLACDHLRSVKYMIESINNNKFKSKKSVLLNELFCYGGSSEISYMGEDSILMYKNAKYILFTNPSSPYGKG</sequence>